<proteinExistence type="predicted"/>
<name>A0A067PF00_9AGAM</name>
<protein>
    <submittedName>
        <fullName evidence="1">Uncharacterized protein</fullName>
    </submittedName>
</protein>
<evidence type="ECO:0000313" key="2">
    <source>
        <dbReference type="Proteomes" id="UP000027265"/>
    </source>
</evidence>
<dbReference type="HOGENOM" id="CLU_2904496_0_0_1"/>
<dbReference type="EMBL" id="KL197734">
    <property type="protein sequence ID" value="KDQ53369.1"/>
    <property type="molecule type" value="Genomic_DNA"/>
</dbReference>
<sequence length="62" mass="7071">MDESGCCGLGENRWRYYLCGEELEGVGKNIATYRSGTMKFRISVPNISEAERRERRRLVGVA</sequence>
<keyword evidence="2" id="KW-1185">Reference proteome</keyword>
<dbReference type="InParanoid" id="A0A067PF00"/>
<dbReference type="AlphaFoldDB" id="A0A067PF00"/>
<reference evidence="2" key="1">
    <citation type="journal article" date="2014" name="Proc. Natl. Acad. Sci. U.S.A.">
        <title>Extensive sampling of basidiomycete genomes demonstrates inadequacy of the white-rot/brown-rot paradigm for wood decay fungi.</title>
        <authorList>
            <person name="Riley R."/>
            <person name="Salamov A.A."/>
            <person name="Brown D.W."/>
            <person name="Nagy L.G."/>
            <person name="Floudas D."/>
            <person name="Held B.W."/>
            <person name="Levasseur A."/>
            <person name="Lombard V."/>
            <person name="Morin E."/>
            <person name="Otillar R."/>
            <person name="Lindquist E.A."/>
            <person name="Sun H."/>
            <person name="LaButti K.M."/>
            <person name="Schmutz J."/>
            <person name="Jabbour D."/>
            <person name="Luo H."/>
            <person name="Baker S.E."/>
            <person name="Pisabarro A.G."/>
            <person name="Walton J.D."/>
            <person name="Blanchette R.A."/>
            <person name="Henrissat B."/>
            <person name="Martin F."/>
            <person name="Cullen D."/>
            <person name="Hibbett D.S."/>
            <person name="Grigoriev I.V."/>
        </authorList>
    </citation>
    <scope>NUCLEOTIDE SEQUENCE [LARGE SCALE GENOMIC DNA]</scope>
    <source>
        <strain evidence="2">MUCL 33604</strain>
    </source>
</reference>
<accession>A0A067PF00</accession>
<evidence type="ECO:0000313" key="1">
    <source>
        <dbReference type="EMBL" id="KDQ53369.1"/>
    </source>
</evidence>
<dbReference type="Proteomes" id="UP000027265">
    <property type="component" value="Unassembled WGS sequence"/>
</dbReference>
<organism evidence="1 2">
    <name type="scientific">Jaapia argillacea MUCL 33604</name>
    <dbReference type="NCBI Taxonomy" id="933084"/>
    <lineage>
        <taxon>Eukaryota</taxon>
        <taxon>Fungi</taxon>
        <taxon>Dikarya</taxon>
        <taxon>Basidiomycota</taxon>
        <taxon>Agaricomycotina</taxon>
        <taxon>Agaricomycetes</taxon>
        <taxon>Agaricomycetidae</taxon>
        <taxon>Jaapiales</taxon>
        <taxon>Jaapiaceae</taxon>
        <taxon>Jaapia</taxon>
    </lineage>
</organism>
<gene>
    <name evidence="1" type="ORF">JAAARDRAFT_39427</name>
</gene>